<dbReference type="InterPro" id="IPR011991">
    <property type="entry name" value="ArsR-like_HTH"/>
</dbReference>
<gene>
    <name evidence="5" type="ORF">K8V11_03655</name>
</gene>
<evidence type="ECO:0000256" key="2">
    <source>
        <dbReference type="ARBA" id="ARBA00023125"/>
    </source>
</evidence>
<proteinExistence type="predicted"/>
<dbReference type="Gene3D" id="1.10.10.10">
    <property type="entry name" value="Winged helix-like DNA-binding domain superfamily/Winged helix DNA-binding domain"/>
    <property type="match status" value="1"/>
</dbReference>
<dbReference type="CDD" id="cd00090">
    <property type="entry name" value="HTH_ARSR"/>
    <property type="match status" value="1"/>
</dbReference>
<dbReference type="PROSITE" id="PS51118">
    <property type="entry name" value="HTH_HXLR"/>
    <property type="match status" value="1"/>
</dbReference>
<dbReference type="InterPro" id="IPR036390">
    <property type="entry name" value="WH_DNA-bd_sf"/>
</dbReference>
<keyword evidence="1" id="KW-0805">Transcription regulation</keyword>
<feature type="domain" description="HTH hxlR-type" evidence="4">
    <location>
        <begin position="19"/>
        <end position="118"/>
    </location>
</feature>
<dbReference type="Pfam" id="PF01638">
    <property type="entry name" value="HxlR"/>
    <property type="match status" value="1"/>
</dbReference>
<dbReference type="InterPro" id="IPR002577">
    <property type="entry name" value="HTH_HxlR"/>
</dbReference>
<keyword evidence="3" id="KW-0804">Transcription</keyword>
<dbReference type="RefSeq" id="WP_303910975.1">
    <property type="nucleotide sequence ID" value="NZ_DYXM01000066.1"/>
</dbReference>
<evidence type="ECO:0000256" key="1">
    <source>
        <dbReference type="ARBA" id="ARBA00023015"/>
    </source>
</evidence>
<dbReference type="GO" id="GO:0003677">
    <property type="term" value="F:DNA binding"/>
    <property type="evidence" value="ECO:0007669"/>
    <property type="project" value="UniProtKB-KW"/>
</dbReference>
<keyword evidence="2" id="KW-0238">DNA-binding</keyword>
<evidence type="ECO:0000259" key="4">
    <source>
        <dbReference type="PROSITE" id="PS51118"/>
    </source>
</evidence>
<reference evidence="5" key="2">
    <citation type="submission" date="2021-09" db="EMBL/GenBank/DDBJ databases">
        <authorList>
            <person name="Gilroy R."/>
        </authorList>
    </citation>
    <scope>NUCLEOTIDE SEQUENCE</scope>
    <source>
        <strain evidence="5">ChiGjej1B1-18357</strain>
    </source>
</reference>
<dbReference type="SUPFAM" id="SSF46785">
    <property type="entry name" value="Winged helix' DNA-binding domain"/>
    <property type="match status" value="1"/>
</dbReference>
<evidence type="ECO:0000313" key="6">
    <source>
        <dbReference type="Proteomes" id="UP000776650"/>
    </source>
</evidence>
<dbReference type="PANTHER" id="PTHR33204">
    <property type="entry name" value="TRANSCRIPTIONAL REGULATOR, MARR FAMILY"/>
    <property type="match status" value="1"/>
</dbReference>
<evidence type="ECO:0000256" key="3">
    <source>
        <dbReference type="ARBA" id="ARBA00023163"/>
    </source>
</evidence>
<name>A0A921F2F7_9ACTN</name>
<dbReference type="AlphaFoldDB" id="A0A921F2F7"/>
<sequence length="123" mass="13401">MSENSSSETGLPGIPEQQCPVDTAMGVLSGRWKGSILWRLHERGSMRPGQLRREIPGVSEAVLLRQLAELVDDGLVVRTEHGTKPLHVSYEISDYGATAGPLVEQLCAWGRAHQARTCAPGER</sequence>
<comment type="caution">
    <text evidence="5">The sequence shown here is derived from an EMBL/GenBank/DDBJ whole genome shotgun (WGS) entry which is preliminary data.</text>
</comment>
<accession>A0A921F2F7</accession>
<dbReference type="EMBL" id="DYXM01000066">
    <property type="protein sequence ID" value="HJE90090.1"/>
    <property type="molecule type" value="Genomic_DNA"/>
</dbReference>
<protein>
    <submittedName>
        <fullName evidence="5">Helix-turn-helix transcriptional regulator</fullName>
    </submittedName>
</protein>
<dbReference type="PANTHER" id="PTHR33204:SF29">
    <property type="entry name" value="TRANSCRIPTIONAL REGULATOR"/>
    <property type="match status" value="1"/>
</dbReference>
<dbReference type="InterPro" id="IPR036388">
    <property type="entry name" value="WH-like_DNA-bd_sf"/>
</dbReference>
<organism evidence="5 6">
    <name type="scientific">Dietzia timorensis</name>
    <dbReference type="NCBI Taxonomy" id="499555"/>
    <lineage>
        <taxon>Bacteria</taxon>
        <taxon>Bacillati</taxon>
        <taxon>Actinomycetota</taxon>
        <taxon>Actinomycetes</taxon>
        <taxon>Mycobacteriales</taxon>
        <taxon>Dietziaceae</taxon>
        <taxon>Dietzia</taxon>
    </lineage>
</organism>
<reference evidence="5" key="1">
    <citation type="journal article" date="2021" name="PeerJ">
        <title>Extensive microbial diversity within the chicken gut microbiome revealed by metagenomics and culture.</title>
        <authorList>
            <person name="Gilroy R."/>
            <person name="Ravi A."/>
            <person name="Getino M."/>
            <person name="Pursley I."/>
            <person name="Horton D.L."/>
            <person name="Alikhan N.F."/>
            <person name="Baker D."/>
            <person name="Gharbi K."/>
            <person name="Hall N."/>
            <person name="Watson M."/>
            <person name="Adriaenssens E.M."/>
            <person name="Foster-Nyarko E."/>
            <person name="Jarju S."/>
            <person name="Secka A."/>
            <person name="Antonio M."/>
            <person name="Oren A."/>
            <person name="Chaudhuri R.R."/>
            <person name="La Ragione R."/>
            <person name="Hildebrand F."/>
            <person name="Pallen M.J."/>
        </authorList>
    </citation>
    <scope>NUCLEOTIDE SEQUENCE</scope>
    <source>
        <strain evidence="5">ChiGjej1B1-18357</strain>
    </source>
</reference>
<evidence type="ECO:0000313" key="5">
    <source>
        <dbReference type="EMBL" id="HJE90090.1"/>
    </source>
</evidence>
<dbReference type="Proteomes" id="UP000776650">
    <property type="component" value="Unassembled WGS sequence"/>
</dbReference>